<dbReference type="GO" id="GO:0005524">
    <property type="term" value="F:ATP binding"/>
    <property type="evidence" value="ECO:0007669"/>
    <property type="project" value="InterPro"/>
</dbReference>
<comment type="caution">
    <text evidence="1">The sequence shown here is derived from an EMBL/GenBank/DDBJ whole genome shotgun (WGS) entry which is preliminary data.</text>
</comment>
<dbReference type="SUPFAM" id="SSF52029">
    <property type="entry name" value="GroEL apical domain-like"/>
    <property type="match status" value="1"/>
</dbReference>
<dbReference type="InterPro" id="IPR027413">
    <property type="entry name" value="GROEL-like_equatorial_sf"/>
</dbReference>
<proteinExistence type="predicted"/>
<dbReference type="Pfam" id="PF00118">
    <property type="entry name" value="Cpn60_TCP1"/>
    <property type="match status" value="1"/>
</dbReference>
<dbReference type="PANTHER" id="PTHR14667:SF2">
    <property type="entry name" value="BARDET-BIEDL SYNDROME 10 PROTEIN"/>
    <property type="match status" value="1"/>
</dbReference>
<name>A0A8S3ZTV8_9EUPU</name>
<dbReference type="EMBL" id="CAJHNH020004146">
    <property type="protein sequence ID" value="CAG5130626.1"/>
    <property type="molecule type" value="Genomic_DNA"/>
</dbReference>
<dbReference type="Proteomes" id="UP000678393">
    <property type="component" value="Unassembled WGS sequence"/>
</dbReference>
<dbReference type="GO" id="GO:0051131">
    <property type="term" value="P:chaperone-mediated protein complex assembly"/>
    <property type="evidence" value="ECO:0007669"/>
    <property type="project" value="InterPro"/>
</dbReference>
<dbReference type="InterPro" id="IPR027410">
    <property type="entry name" value="TCP-1-like_intermed_sf"/>
</dbReference>
<accession>A0A8S3ZTV8</accession>
<organism evidence="1 2">
    <name type="scientific">Candidula unifasciata</name>
    <dbReference type="NCBI Taxonomy" id="100452"/>
    <lineage>
        <taxon>Eukaryota</taxon>
        <taxon>Metazoa</taxon>
        <taxon>Spiralia</taxon>
        <taxon>Lophotrochozoa</taxon>
        <taxon>Mollusca</taxon>
        <taxon>Gastropoda</taxon>
        <taxon>Heterobranchia</taxon>
        <taxon>Euthyneura</taxon>
        <taxon>Panpulmonata</taxon>
        <taxon>Eupulmonata</taxon>
        <taxon>Stylommatophora</taxon>
        <taxon>Helicina</taxon>
        <taxon>Helicoidea</taxon>
        <taxon>Geomitridae</taxon>
        <taxon>Candidula</taxon>
    </lineage>
</organism>
<dbReference type="Gene3D" id="3.30.260.10">
    <property type="entry name" value="TCP-1-like chaperonin intermediate domain"/>
    <property type="match status" value="1"/>
</dbReference>
<dbReference type="AlphaFoldDB" id="A0A8S3ZTV8"/>
<dbReference type="InterPro" id="IPR002423">
    <property type="entry name" value="Cpn60/GroEL/TCP-1"/>
</dbReference>
<dbReference type="PANTHER" id="PTHR14667">
    <property type="entry name" value="BARDET-BIEDL SYNDROME 10 PROTEIN"/>
    <property type="match status" value="1"/>
</dbReference>
<sequence length="612" mass="67775">MDEKQIIPIHLKDLRIITGSLKNTISKSFGPNCQQALLTSSTGQMSVTCSGVSILSSLHICHPIAKVIVDSMTSFYQVYGDGSKTLIVYVDELLSAIELHHNKRNHGSSADTSFRVAVSRSLYEFVNSELVYICDNVSKFVYAQNSQKDVQACQIFARPLYNVILPCLQGLPGQVCDHLADILTSFVMSTVETGMDLNIVQKFLDNFLFVLPNRSYMNSYFREGLFLQGSVFGQQFSASTAKVIFLQCPLEGNVDKQASDTVTFNCDSSESLLTYRTHVTRRTLQELKNAGVSLILTTQKVPPFVLQMCHSLDLSVVACLSDANTDLMMFLTGKVPVTSVYDGVHSENIITVASWEHTVVAGKHFVSLMFDDSCAKYKPYAMFICVPSESFHQQIKTYVRKSLTVTNNCLLASIKALNKTSFSSTCSLSSAVNTENVCSIPDLEKPDITGRNPHEIKFIKSKSSSIINNILAGNGYFEHVLIYFLKQSMESDISPQKQTCCNLIIKILEAVPKMLHKKQLVSKSGHNGGFLHLQKDIMKAIDVAAVSGVSTKNLLDYFHNGAVDVLNIKFEIVFVAVNLVVKLLRVDYLVGVKKLIHPKSESAAQDDDDDIE</sequence>
<dbReference type="InterPro" id="IPR042619">
    <property type="entry name" value="BBS10"/>
</dbReference>
<evidence type="ECO:0000313" key="1">
    <source>
        <dbReference type="EMBL" id="CAG5130626.1"/>
    </source>
</evidence>
<protein>
    <recommendedName>
        <fullName evidence="3">Bardet-Biedl syndrome 10 protein</fullName>
    </recommendedName>
</protein>
<dbReference type="Gene3D" id="1.10.560.10">
    <property type="entry name" value="GroEL-like equatorial domain"/>
    <property type="match status" value="1"/>
</dbReference>
<evidence type="ECO:0000313" key="2">
    <source>
        <dbReference type="Proteomes" id="UP000678393"/>
    </source>
</evidence>
<reference evidence="1" key="1">
    <citation type="submission" date="2021-04" db="EMBL/GenBank/DDBJ databases">
        <authorList>
            <consortium name="Molecular Ecology Group"/>
        </authorList>
    </citation>
    <scope>NUCLEOTIDE SEQUENCE</scope>
</reference>
<keyword evidence="2" id="KW-1185">Reference proteome</keyword>
<evidence type="ECO:0008006" key="3">
    <source>
        <dbReference type="Google" id="ProtNLM"/>
    </source>
</evidence>
<dbReference type="Gene3D" id="3.50.7.10">
    <property type="entry name" value="GroEL"/>
    <property type="match status" value="1"/>
</dbReference>
<dbReference type="SUPFAM" id="SSF48592">
    <property type="entry name" value="GroEL equatorial domain-like"/>
    <property type="match status" value="1"/>
</dbReference>
<dbReference type="OrthoDB" id="9393833at2759"/>
<gene>
    <name evidence="1" type="ORF">CUNI_LOCUS16184</name>
</gene>
<dbReference type="InterPro" id="IPR027409">
    <property type="entry name" value="GroEL-like_apical_dom_sf"/>
</dbReference>